<proteinExistence type="predicted"/>
<dbReference type="GeneID" id="36582778"/>
<dbReference type="Proteomes" id="UP000235371">
    <property type="component" value="Unassembled WGS sequence"/>
</dbReference>
<protein>
    <submittedName>
        <fullName evidence="1">Uncharacterized protein</fullName>
    </submittedName>
</protein>
<feature type="non-terminal residue" evidence="1">
    <location>
        <position position="1"/>
    </location>
</feature>
<accession>A0A2J6TC82</accession>
<sequence length="76" mass="9312">YILVDFKKYLENKNKYNIIVIFINYLGKRPIIIPFFKDINYFFISNKFEPEIAKEISKYLLKIIEKKTLNIIYLTR</sequence>
<name>A0A2J6TC82_9HELO</name>
<evidence type="ECO:0000313" key="2">
    <source>
        <dbReference type="Proteomes" id="UP000235371"/>
    </source>
</evidence>
<reference evidence="1 2" key="1">
    <citation type="submission" date="2016-04" db="EMBL/GenBank/DDBJ databases">
        <title>A degradative enzymes factory behind the ericoid mycorrhizal symbiosis.</title>
        <authorList>
            <consortium name="DOE Joint Genome Institute"/>
            <person name="Martino E."/>
            <person name="Morin E."/>
            <person name="Grelet G."/>
            <person name="Kuo A."/>
            <person name="Kohler A."/>
            <person name="Daghino S."/>
            <person name="Barry K."/>
            <person name="Choi C."/>
            <person name="Cichocki N."/>
            <person name="Clum A."/>
            <person name="Copeland A."/>
            <person name="Hainaut M."/>
            <person name="Haridas S."/>
            <person name="Labutti K."/>
            <person name="Lindquist E."/>
            <person name="Lipzen A."/>
            <person name="Khouja H.-R."/>
            <person name="Murat C."/>
            <person name="Ohm R."/>
            <person name="Olson A."/>
            <person name="Spatafora J."/>
            <person name="Veneault-Fourrey C."/>
            <person name="Henrissat B."/>
            <person name="Grigoriev I."/>
            <person name="Martin F."/>
            <person name="Perotto S."/>
        </authorList>
    </citation>
    <scope>NUCLEOTIDE SEQUENCE [LARGE SCALE GENOMIC DNA]</scope>
    <source>
        <strain evidence="1 2">E</strain>
    </source>
</reference>
<dbReference type="AlphaFoldDB" id="A0A2J6TC82"/>
<evidence type="ECO:0000313" key="1">
    <source>
        <dbReference type="EMBL" id="PMD60568.1"/>
    </source>
</evidence>
<dbReference type="InParanoid" id="A0A2J6TC82"/>
<organism evidence="1 2">
    <name type="scientific">Hyaloscypha bicolor E</name>
    <dbReference type="NCBI Taxonomy" id="1095630"/>
    <lineage>
        <taxon>Eukaryota</taxon>
        <taxon>Fungi</taxon>
        <taxon>Dikarya</taxon>
        <taxon>Ascomycota</taxon>
        <taxon>Pezizomycotina</taxon>
        <taxon>Leotiomycetes</taxon>
        <taxon>Helotiales</taxon>
        <taxon>Hyaloscyphaceae</taxon>
        <taxon>Hyaloscypha</taxon>
        <taxon>Hyaloscypha bicolor</taxon>
    </lineage>
</organism>
<keyword evidence="2" id="KW-1185">Reference proteome</keyword>
<dbReference type="EMBL" id="KZ613790">
    <property type="protein sequence ID" value="PMD60568.1"/>
    <property type="molecule type" value="Genomic_DNA"/>
</dbReference>
<dbReference type="RefSeq" id="XP_024737472.1">
    <property type="nucleotide sequence ID" value="XM_024874698.1"/>
</dbReference>
<gene>
    <name evidence="1" type="ORF">K444DRAFT_528188</name>
</gene>